<feature type="transmembrane region" description="Helical" evidence="1">
    <location>
        <begin position="94"/>
        <end position="114"/>
    </location>
</feature>
<gene>
    <name evidence="2" type="ORF">NCTC13184_02762</name>
</gene>
<proteinExistence type="predicted"/>
<reference evidence="2 3" key="1">
    <citation type="submission" date="2018-06" db="EMBL/GenBank/DDBJ databases">
        <authorList>
            <consortium name="Pathogen Informatics"/>
            <person name="Doyle S."/>
        </authorList>
    </citation>
    <scope>NUCLEOTIDE SEQUENCE [LARGE SCALE GENOMIC DNA]</scope>
    <source>
        <strain evidence="2 3">NCTC13184</strain>
    </source>
</reference>
<keyword evidence="1" id="KW-1133">Transmembrane helix</keyword>
<dbReference type="AlphaFoldDB" id="A0A378WS15"/>
<feature type="transmembrane region" description="Helical" evidence="1">
    <location>
        <begin position="126"/>
        <end position="145"/>
    </location>
</feature>
<dbReference type="EMBL" id="UGRU01000001">
    <property type="protein sequence ID" value="SUA43395.1"/>
    <property type="molecule type" value="Genomic_DNA"/>
</dbReference>
<evidence type="ECO:0000313" key="3">
    <source>
        <dbReference type="Proteomes" id="UP000255082"/>
    </source>
</evidence>
<dbReference type="Pfam" id="PF06197">
    <property type="entry name" value="DUF998"/>
    <property type="match status" value="1"/>
</dbReference>
<keyword evidence="1" id="KW-0472">Membrane</keyword>
<accession>A0A378WS15</accession>
<name>A0A378WS15_9NOCA</name>
<evidence type="ECO:0008006" key="4">
    <source>
        <dbReference type="Google" id="ProtNLM"/>
    </source>
</evidence>
<organism evidence="2 3">
    <name type="scientific">Nocardia africana</name>
    <dbReference type="NCBI Taxonomy" id="134964"/>
    <lineage>
        <taxon>Bacteria</taxon>
        <taxon>Bacillati</taxon>
        <taxon>Actinomycetota</taxon>
        <taxon>Actinomycetes</taxon>
        <taxon>Mycobacteriales</taxon>
        <taxon>Nocardiaceae</taxon>
        <taxon>Nocardia</taxon>
    </lineage>
</organism>
<feature type="transmembrane region" description="Helical" evidence="1">
    <location>
        <begin position="68"/>
        <end position="88"/>
    </location>
</feature>
<dbReference type="RefSeq" id="WP_062966975.1">
    <property type="nucleotide sequence ID" value="NZ_JAJFOE010000001.1"/>
</dbReference>
<protein>
    <recommendedName>
        <fullName evidence="4">DUF998 domain-containing protein</fullName>
    </recommendedName>
</protein>
<feature type="transmembrane region" description="Helical" evidence="1">
    <location>
        <begin position="37"/>
        <end position="56"/>
    </location>
</feature>
<keyword evidence="1" id="KW-0812">Transmembrane</keyword>
<evidence type="ECO:0000256" key="1">
    <source>
        <dbReference type="SAM" id="Phobius"/>
    </source>
</evidence>
<dbReference type="Proteomes" id="UP000255082">
    <property type="component" value="Unassembled WGS sequence"/>
</dbReference>
<sequence length="191" mass="20465">MQPGYTLFGHEFQHYSAISQPISGLGIGVTAPYMNSAFVLAGVLLIAGVPATFATVPGVRDRRRRWSIILLSATGVGMIIDGVCTLAQPIPHLLGFVIGLVVPVIAFPIAGAYLRTVPRWDGFGRRLRYAGPTTLVLLPLFLLTFRPTPDAAERGVSGVAERVMVTEVLVCFAALGLHAARVTIDTEEPEQ</sequence>
<dbReference type="InterPro" id="IPR009339">
    <property type="entry name" value="DUF998"/>
</dbReference>
<evidence type="ECO:0000313" key="2">
    <source>
        <dbReference type="EMBL" id="SUA43395.1"/>
    </source>
</evidence>
<dbReference type="OrthoDB" id="5071134at2"/>